<dbReference type="EMBL" id="LSRX01000908">
    <property type="protein sequence ID" value="OLP86591.1"/>
    <property type="molecule type" value="Genomic_DNA"/>
</dbReference>
<evidence type="ECO:0000313" key="3">
    <source>
        <dbReference type="EMBL" id="OLP86591.1"/>
    </source>
</evidence>
<dbReference type="InterPro" id="IPR002110">
    <property type="entry name" value="Ankyrin_rpt"/>
</dbReference>
<dbReference type="Pfam" id="PF12796">
    <property type="entry name" value="Ank_2"/>
    <property type="match status" value="2"/>
</dbReference>
<dbReference type="PROSITE" id="PS50297">
    <property type="entry name" value="ANK_REP_REGION"/>
    <property type="match status" value="3"/>
</dbReference>
<dbReference type="SMART" id="SM00827">
    <property type="entry name" value="PKS_AT"/>
    <property type="match status" value="1"/>
</dbReference>
<dbReference type="SUPFAM" id="SSF55048">
    <property type="entry name" value="Probable ACP-binding domain of malonyl-CoA ACP transacylase"/>
    <property type="match status" value="1"/>
</dbReference>
<reference evidence="3 4" key="1">
    <citation type="submission" date="2016-02" db="EMBL/GenBank/DDBJ databases">
        <title>Genome analysis of coral dinoflagellate symbionts highlights evolutionary adaptations to a symbiotic lifestyle.</title>
        <authorList>
            <person name="Aranda M."/>
            <person name="Li Y."/>
            <person name="Liew Y.J."/>
            <person name="Baumgarten S."/>
            <person name="Simakov O."/>
            <person name="Wilson M."/>
            <person name="Piel J."/>
            <person name="Ashoor H."/>
            <person name="Bougouffa S."/>
            <person name="Bajic V.B."/>
            <person name="Ryu T."/>
            <person name="Ravasi T."/>
            <person name="Bayer T."/>
            <person name="Micklem G."/>
            <person name="Kim H."/>
            <person name="Bhak J."/>
            <person name="Lajeunesse T.C."/>
            <person name="Voolstra C.R."/>
        </authorList>
    </citation>
    <scope>NUCLEOTIDE SEQUENCE [LARGE SCALE GENOMIC DNA]</scope>
    <source>
        <strain evidence="3 4">CCMP2467</strain>
    </source>
</reference>
<dbReference type="PANTHER" id="PTHR47170">
    <property type="entry name" value="MALONYL-COA ACP TRANSACYLASE, ACP-BINDING"/>
    <property type="match status" value="1"/>
</dbReference>
<evidence type="ECO:0000256" key="1">
    <source>
        <dbReference type="PROSITE-ProRule" id="PRU00023"/>
    </source>
</evidence>
<dbReference type="PANTHER" id="PTHR47170:SF2">
    <property type="entry name" value="MALONYL-COA:ACP TRANSACYLASE (MAT) DOMAIN-CONTAINING PROTEIN"/>
    <property type="match status" value="1"/>
</dbReference>
<dbReference type="PRINTS" id="PR01415">
    <property type="entry name" value="ANKYRIN"/>
</dbReference>
<dbReference type="InterPro" id="IPR001227">
    <property type="entry name" value="Ac_transferase_dom_sf"/>
</dbReference>
<dbReference type="Gene3D" id="3.30.70.250">
    <property type="entry name" value="Malonyl-CoA ACP transacylase, ACP-binding"/>
    <property type="match status" value="1"/>
</dbReference>
<organism evidence="3 4">
    <name type="scientific">Symbiodinium microadriaticum</name>
    <name type="common">Dinoflagellate</name>
    <name type="synonym">Zooxanthella microadriatica</name>
    <dbReference type="NCBI Taxonomy" id="2951"/>
    <lineage>
        <taxon>Eukaryota</taxon>
        <taxon>Sar</taxon>
        <taxon>Alveolata</taxon>
        <taxon>Dinophyceae</taxon>
        <taxon>Suessiales</taxon>
        <taxon>Symbiodiniaceae</taxon>
        <taxon>Symbiodinium</taxon>
    </lineage>
</organism>
<keyword evidence="1" id="KW-0040">ANK repeat</keyword>
<dbReference type="SMART" id="SM00248">
    <property type="entry name" value="ANK"/>
    <property type="match status" value="5"/>
</dbReference>
<dbReference type="OrthoDB" id="419918at2759"/>
<gene>
    <name evidence="3" type="primary">MCAT</name>
    <name evidence="3" type="ORF">AK812_SmicGene32273</name>
</gene>
<feature type="repeat" description="ANK" evidence="1">
    <location>
        <begin position="329"/>
        <end position="361"/>
    </location>
</feature>
<dbReference type="InterPro" id="IPR029071">
    <property type="entry name" value="Ubiquitin-like_domsf"/>
</dbReference>
<dbReference type="Gene3D" id="3.40.366.10">
    <property type="entry name" value="Malonyl-Coenzyme A Acyl Carrier Protein, domain 2"/>
    <property type="match status" value="1"/>
</dbReference>
<proteinExistence type="predicted"/>
<dbReference type="CDD" id="cd17039">
    <property type="entry name" value="Ubl_ubiquitin_like"/>
    <property type="match status" value="1"/>
</dbReference>
<protein>
    <submittedName>
        <fullName evidence="3">Malonyl-CoA-acyl carrier protein transacylase, mitochondrial</fullName>
    </submittedName>
</protein>
<dbReference type="InterPro" id="IPR052760">
    <property type="entry name" value="Mitochondrial_malonyltrans"/>
</dbReference>
<name>A0A1Q9CUI6_SYMMI</name>
<feature type="repeat" description="ANK" evidence="1">
    <location>
        <begin position="295"/>
        <end position="327"/>
    </location>
</feature>
<dbReference type="InterPro" id="IPR016036">
    <property type="entry name" value="Malonyl_transacylase_ACP-bd"/>
</dbReference>
<dbReference type="GO" id="GO:0016740">
    <property type="term" value="F:transferase activity"/>
    <property type="evidence" value="ECO:0007669"/>
    <property type="project" value="InterPro"/>
</dbReference>
<keyword evidence="4" id="KW-1185">Reference proteome</keyword>
<dbReference type="InterPro" id="IPR014043">
    <property type="entry name" value="Acyl_transferase_dom"/>
</dbReference>
<dbReference type="InterPro" id="IPR036770">
    <property type="entry name" value="Ankyrin_rpt-contain_sf"/>
</dbReference>
<accession>A0A1Q9CUI6</accession>
<dbReference type="AlphaFoldDB" id="A0A1Q9CUI6"/>
<sequence length="458" mass="48742">MDGWVRSFEDGVRITKVRGEAMQAAADAVESGMVSVIGLDAAKTEALCAKASEDSGKKIQVANYLCKGNYTVSGDKEACAKLAEIAKPEFKARMAVPLAVAGAFHTDFMAPAVAKLEEVLSSVDLKKPQIPVVSNVDAKSHSDPEMIKAILAKQVTAPVQWETQMKVMRQMSDVRALKKRLQGLCGLSSFRQQLLHNGAVLDDETKLARLELPVDLQLVLLSFGSGSLQQRNNFSFAVGSGQTSEVQRMLQIPHDPDLVDEFGETPLLVATNHGHVEVALLLLDAGADVNLPNLRGWTALTRSSAEGRMDFVRLLLEAGADTECTGGESNEAALLQAVQQGHVGIVRLLLGSRANVSLRSKSDGQTPLTRVSLSGHTEIVRMLLKSRAEVDAVDNCGATALMFASSRGNADIVSILLEDLAGSGSFERGFECGPGKVIAGIMKRIDKSAAANVTGVPA</sequence>
<dbReference type="Proteomes" id="UP000186817">
    <property type="component" value="Unassembled WGS sequence"/>
</dbReference>
<evidence type="ECO:0000259" key="2">
    <source>
        <dbReference type="SMART" id="SM00827"/>
    </source>
</evidence>
<comment type="caution">
    <text evidence="3">The sequence shown here is derived from an EMBL/GenBank/DDBJ whole genome shotgun (WGS) entry which is preliminary data.</text>
</comment>
<feature type="repeat" description="ANK" evidence="1">
    <location>
        <begin position="363"/>
        <end position="395"/>
    </location>
</feature>
<dbReference type="SUPFAM" id="SSF54236">
    <property type="entry name" value="Ubiquitin-like"/>
    <property type="match status" value="1"/>
</dbReference>
<feature type="repeat" description="ANK" evidence="1">
    <location>
        <begin position="262"/>
        <end position="294"/>
    </location>
</feature>
<feature type="domain" description="Malonyl-CoA:ACP transacylase (MAT)" evidence="2">
    <location>
        <begin position="5"/>
        <end position="194"/>
    </location>
</feature>
<dbReference type="Gene3D" id="1.25.40.20">
    <property type="entry name" value="Ankyrin repeat-containing domain"/>
    <property type="match status" value="2"/>
</dbReference>
<dbReference type="SUPFAM" id="SSF48403">
    <property type="entry name" value="Ankyrin repeat"/>
    <property type="match status" value="1"/>
</dbReference>
<dbReference type="InterPro" id="IPR016035">
    <property type="entry name" value="Acyl_Trfase/lysoPLipase"/>
</dbReference>
<dbReference type="PROSITE" id="PS50088">
    <property type="entry name" value="ANK_REPEAT"/>
    <property type="match status" value="4"/>
</dbReference>
<evidence type="ECO:0000313" key="4">
    <source>
        <dbReference type="Proteomes" id="UP000186817"/>
    </source>
</evidence>
<dbReference type="SUPFAM" id="SSF52151">
    <property type="entry name" value="FabD/lysophospholipase-like"/>
    <property type="match status" value="1"/>
</dbReference>